<evidence type="ECO:0000256" key="3">
    <source>
        <dbReference type="ARBA" id="ARBA00022729"/>
    </source>
</evidence>
<feature type="domain" description="SpaA-like prealbumin fold" evidence="7">
    <location>
        <begin position="522"/>
        <end position="612"/>
    </location>
</feature>
<comment type="similarity">
    <text evidence="1">Belongs to the serine-aspartate repeat-containing protein (SDr) family.</text>
</comment>
<feature type="chain" id="PRO_5039006095" evidence="6">
    <location>
        <begin position="31"/>
        <end position="1999"/>
    </location>
</feature>
<evidence type="ECO:0000259" key="8">
    <source>
        <dbReference type="Pfam" id="PF20610"/>
    </source>
</evidence>
<evidence type="ECO:0000256" key="4">
    <source>
        <dbReference type="SAM" id="MobiDB-lite"/>
    </source>
</evidence>
<feature type="transmembrane region" description="Helical" evidence="5">
    <location>
        <begin position="1970"/>
        <end position="1991"/>
    </location>
</feature>
<evidence type="ECO:0000256" key="2">
    <source>
        <dbReference type="ARBA" id="ARBA00022525"/>
    </source>
</evidence>
<feature type="domain" description="Thioester" evidence="8">
    <location>
        <begin position="255"/>
        <end position="387"/>
    </location>
</feature>
<comment type="caution">
    <text evidence="9">The sequence shown here is derived from an EMBL/GenBank/DDBJ whole genome shotgun (WGS) entry which is preliminary data.</text>
</comment>
<dbReference type="Proteomes" id="UP000823890">
    <property type="component" value="Unassembled WGS sequence"/>
</dbReference>
<keyword evidence="5" id="KW-0472">Membrane</keyword>
<feature type="domain" description="SpaA-like prealbumin fold" evidence="7">
    <location>
        <begin position="1228"/>
        <end position="1316"/>
    </location>
</feature>
<dbReference type="InterPro" id="IPR046751">
    <property type="entry name" value="TED_2"/>
</dbReference>
<evidence type="ECO:0000256" key="5">
    <source>
        <dbReference type="SAM" id="Phobius"/>
    </source>
</evidence>
<gene>
    <name evidence="9" type="ORF">H9758_03655</name>
</gene>
<dbReference type="PANTHER" id="PTHR36108">
    <property type="entry name" value="COLOSSIN-B-RELATED"/>
    <property type="match status" value="1"/>
</dbReference>
<evidence type="ECO:0000313" key="9">
    <source>
        <dbReference type="EMBL" id="HJC33670.1"/>
    </source>
</evidence>
<dbReference type="Pfam" id="PF17802">
    <property type="entry name" value="SpaA"/>
    <property type="match status" value="13"/>
</dbReference>
<feature type="domain" description="SpaA-like prealbumin fold" evidence="7">
    <location>
        <begin position="1333"/>
        <end position="1422"/>
    </location>
</feature>
<dbReference type="SUPFAM" id="SSF49478">
    <property type="entry name" value="Cna protein B-type domain"/>
    <property type="match status" value="2"/>
</dbReference>
<evidence type="ECO:0000256" key="6">
    <source>
        <dbReference type="SAM" id="SignalP"/>
    </source>
</evidence>
<feature type="domain" description="SpaA-like prealbumin fold" evidence="7">
    <location>
        <begin position="1772"/>
        <end position="1855"/>
    </location>
</feature>
<dbReference type="Pfam" id="PF20610">
    <property type="entry name" value="TED_2"/>
    <property type="match status" value="1"/>
</dbReference>
<evidence type="ECO:0000259" key="7">
    <source>
        <dbReference type="Pfam" id="PF17802"/>
    </source>
</evidence>
<feature type="domain" description="SpaA-like prealbumin fold" evidence="7">
    <location>
        <begin position="742"/>
        <end position="842"/>
    </location>
</feature>
<sequence length="1999" mass="218877">MKGKGKRVLSGLLSLLTILTSVIQPVVTYAAEPEPPAYEAQYPSLETVREFLDAEEIVTAEDYEVEAGSGFDVKSDFSGLEINDEKVRVSFHEAKNEAGQDYDGNHADTYRAVYFVEPASGHPSYHICRNIIVKEPAAEKQSESQTDSSASGEESTESEGEDEDAEQEPQTEPETGKVTELPEETEILSEEALDAALEETEGQKTVDEESGLTLGEVLLQAEDQGIDIQGLENGESVSFTAQVPAARAARASQSVTITQGSYYYYADYGLGSYVTAPFTVSFGNVTATAYCIQPSKPGPGSGTYQITKLEGNRELAKVCYYGTEASGSAYFFNHYHTDFSAGKRFIVTHLAASYANGSSDAFYGTNSTGEALAKELYNYAVGQPDIPDVEMSFSNANVTAYVDGNQQRTEEITFQASSQQTITLDLPDGVKLHNVSTGKTSAAGASVTISGGTRFYLTAPLTQTKDVSGSWSVKAQGSITKDYSAYKITTGSGTQDLALVFGEGVEDEKYVSFSVKWLELAKVEVIKVDSNHSDARLAGAVFGIYSDKDCTKLITEMPATDKNGSSVAEIIKTQDTVYLKEITAPTGYRLNTSSYNVDLVANETTSVTVPDQEQLGELTVYKEGEVLAGADVTAEGVSFRYENRRQEGAVYNVYAGADIVTAYGAKVYSKGDLVKANLTTDSNGATVLKNLHLGTYTIKEVQAPENFYNAGEEKTVTLSYAGQNVETVFSESTFVNDRQKAEVSVMKKDKDTLNPLDGGVFGLYAGSDIKNADGSVVVSKGTLIEKAVTGEDGKAVFTADLPIGFSYDVKEIQAPEGYVRNQTDVYSFTFSYTNDSEEKVTFTHTFTNERVNAVIRLQKKDAETNQAVPQGDAVLENAVYGLYAREDIVHPDGATGVIYHAGDRVATLTTDENGEASVENLYLGEYFVKEITPPVGYLADESEHDLVCSYEGDLTATVERECISPEQVKKQPFEIIKAANNGETDADLLSGAGFTAYLLSDLAVKEDGSYDFDSAEPVVIGENGATEIFTDEKGHACSIALPYGTYLVRETTTPHNYKPVDDFIVRITEHNPNTPQVWRVLLDEEFEAKLKIIKQDDETKKPVLQKDTEFRIYDLDNEEYVEQVTTYPTTTVHTSFFTDADGYLILPQNLKIGHYRIEEVTAPYGYTLNENYYEIAVDSDTAYQIDPVSGDVVIEVVYENHPVKGNLKIVKQGEVLDGFSKDFVYEVENLAGAVFDVYAAEDIYTADFQKDAEGNRILEYASGELVGTVTTDENGEAFLSDLPLGSYKIVEVTAPEGFVLNGEAQTVTFTYKDQNTPVIEQEAVFRNERQKVEVSVVKKDAETQATVEGAVFGLYAKEDILAHGEVIVKADTLIGKALSDENGKAVFVNDLPFGRYYIKEEAAPDGYVSSDKVVEVTAEYQGQEIPVVELSSEYENEPTKISVKKTDLTTGVELEGAKLTVLDKDGNVVDSWTSVKGEEHLIERLTVGETYTLREELAPYGYLKAEEVTFTVEDTAQIQKVEMKDDVPTGTLIINKKGEFLEDVTLADTIGGWISHLFEYITGALKDVTFEVYALEDIQAADGESEDYYKKDELIATITTDEAGIAKLSDLPLGRYYVKEKETVEGYVLDGEIREIDLTYVDQDTTEVTWSGDWQNSRQKVEVSVLKKEKDSDRVLEGAVFALSAKEDITNKDGDVILEAGTVIENKATGEDGKLVFEADLPIGFSYTVKETSPAPGFATTDEVQEFIFTAESSDKATVSYEFTFEDEPTVFEFTKTSLTTGEEIEGAKLTVTDENGEVVDEWVSGKEPHIIKEMVVGQTYTMTELLPAPGYVTAESIRFTVEDTAEVQKIEMKDDVTKVEISKTDIAGEELPGAKLTILDENGEVVESWTSTEEPHYIEMLPIGKYTLHEESAPEGYLIAEDVEFEVKDTGEIQKVTMKDEAEPEETPETPDTPATTVDAPKTGDHTPIAALMISCGLGLAGVIAAAVWMKVRKKKRD</sequence>
<dbReference type="InterPro" id="IPR013783">
    <property type="entry name" value="Ig-like_fold"/>
</dbReference>
<proteinExistence type="inferred from homology"/>
<feature type="domain" description="SpaA-like prealbumin fold" evidence="7">
    <location>
        <begin position="1663"/>
        <end position="1753"/>
    </location>
</feature>
<keyword evidence="5" id="KW-0812">Transmembrane</keyword>
<feature type="domain" description="SpaA-like prealbumin fold" evidence="7">
    <location>
        <begin position="1440"/>
        <end position="1526"/>
    </location>
</feature>
<feature type="region of interest" description="Disordered" evidence="4">
    <location>
        <begin position="1938"/>
        <end position="1962"/>
    </location>
</feature>
<feature type="domain" description="SpaA-like prealbumin fold" evidence="7">
    <location>
        <begin position="983"/>
        <end position="1071"/>
    </location>
</feature>
<keyword evidence="5" id="KW-1133">Transmembrane helix</keyword>
<reference evidence="9" key="2">
    <citation type="submission" date="2021-04" db="EMBL/GenBank/DDBJ databases">
        <authorList>
            <person name="Gilroy R."/>
        </authorList>
    </citation>
    <scope>NUCLEOTIDE SEQUENCE</scope>
    <source>
        <strain evidence="9">ChiW19-954</strain>
    </source>
</reference>
<organism evidence="9 10">
    <name type="scientific">Candidatus Mediterraneibacter faecipullorum</name>
    <dbReference type="NCBI Taxonomy" id="2838670"/>
    <lineage>
        <taxon>Bacteria</taxon>
        <taxon>Bacillati</taxon>
        <taxon>Bacillota</taxon>
        <taxon>Clostridia</taxon>
        <taxon>Lachnospirales</taxon>
        <taxon>Lachnospiraceae</taxon>
        <taxon>Mediterraneibacter</taxon>
    </lineage>
</organism>
<feature type="compositionally biased region" description="Acidic residues" evidence="4">
    <location>
        <begin position="154"/>
        <end position="171"/>
    </location>
</feature>
<dbReference type="PANTHER" id="PTHR36108:SF13">
    <property type="entry name" value="COLOSSIN-B-RELATED"/>
    <property type="match status" value="1"/>
</dbReference>
<feature type="region of interest" description="Disordered" evidence="4">
    <location>
        <begin position="137"/>
        <end position="183"/>
    </location>
</feature>
<dbReference type="InterPro" id="IPR041033">
    <property type="entry name" value="SpaA_PFL_dom_1"/>
</dbReference>
<feature type="compositionally biased region" description="Low complexity" evidence="4">
    <location>
        <begin position="1951"/>
        <end position="1962"/>
    </location>
</feature>
<reference evidence="9" key="1">
    <citation type="journal article" date="2021" name="PeerJ">
        <title>Extensive microbial diversity within the chicken gut microbiome revealed by metagenomics and culture.</title>
        <authorList>
            <person name="Gilroy R."/>
            <person name="Ravi A."/>
            <person name="Getino M."/>
            <person name="Pursley I."/>
            <person name="Horton D.L."/>
            <person name="Alikhan N.F."/>
            <person name="Baker D."/>
            <person name="Gharbi K."/>
            <person name="Hall N."/>
            <person name="Watson M."/>
            <person name="Adriaenssens E.M."/>
            <person name="Foster-Nyarko E."/>
            <person name="Jarju S."/>
            <person name="Secka A."/>
            <person name="Antonio M."/>
            <person name="Oren A."/>
            <person name="Chaudhuri R.R."/>
            <person name="La Ragione R."/>
            <person name="Hildebrand F."/>
            <person name="Pallen M.J."/>
        </authorList>
    </citation>
    <scope>NUCLEOTIDE SEQUENCE</scope>
    <source>
        <strain evidence="9">ChiW19-954</strain>
    </source>
</reference>
<feature type="signal peptide" evidence="6">
    <location>
        <begin position="1"/>
        <end position="30"/>
    </location>
</feature>
<feature type="domain" description="SpaA-like prealbumin fold" evidence="7">
    <location>
        <begin position="649"/>
        <end position="728"/>
    </location>
</feature>
<keyword evidence="2" id="KW-0964">Secreted</keyword>
<protein>
    <submittedName>
        <fullName evidence="9">Peptidase</fullName>
    </submittedName>
</protein>
<feature type="domain" description="SpaA-like prealbumin fold" evidence="7">
    <location>
        <begin position="1859"/>
        <end position="1942"/>
    </location>
</feature>
<feature type="domain" description="SpaA-like prealbumin fold" evidence="7">
    <location>
        <begin position="1564"/>
        <end position="1651"/>
    </location>
</feature>
<feature type="domain" description="SpaA-like prealbumin fold" evidence="7">
    <location>
        <begin position="857"/>
        <end position="957"/>
    </location>
</feature>
<keyword evidence="3 6" id="KW-0732">Signal</keyword>
<evidence type="ECO:0000256" key="1">
    <source>
        <dbReference type="ARBA" id="ARBA00007257"/>
    </source>
</evidence>
<evidence type="ECO:0000313" key="10">
    <source>
        <dbReference type="Proteomes" id="UP000823890"/>
    </source>
</evidence>
<feature type="domain" description="SpaA-like prealbumin fold" evidence="7">
    <location>
        <begin position="1089"/>
        <end position="1184"/>
    </location>
</feature>
<accession>A0A9D2NJT6</accession>
<dbReference type="EMBL" id="DWWO01000040">
    <property type="protein sequence ID" value="HJC33670.1"/>
    <property type="molecule type" value="Genomic_DNA"/>
</dbReference>
<name>A0A9D2NJT6_9FIRM</name>
<dbReference type="Gene3D" id="2.60.40.10">
    <property type="entry name" value="Immunoglobulins"/>
    <property type="match status" value="13"/>
</dbReference>